<reference evidence="2" key="2">
    <citation type="submission" date="2022-01" db="EMBL/GenBank/DDBJ databases">
        <authorList>
            <person name="Yamashiro T."/>
            <person name="Shiraishi A."/>
            <person name="Satake H."/>
            <person name="Nakayama K."/>
        </authorList>
    </citation>
    <scope>NUCLEOTIDE SEQUENCE</scope>
</reference>
<dbReference type="Proteomes" id="UP001151760">
    <property type="component" value="Unassembled WGS sequence"/>
</dbReference>
<keyword evidence="3" id="KW-1185">Reference proteome</keyword>
<accession>A0ABQ5H6E8</accession>
<name>A0ABQ5H6E8_9ASTR</name>
<dbReference type="EMBL" id="BQNB010019215">
    <property type="protein sequence ID" value="GJT82950.1"/>
    <property type="molecule type" value="Genomic_DNA"/>
</dbReference>
<evidence type="ECO:0000313" key="2">
    <source>
        <dbReference type="EMBL" id="GJT82950.1"/>
    </source>
</evidence>
<comment type="caution">
    <text evidence="2">The sequence shown here is derived from an EMBL/GenBank/DDBJ whole genome shotgun (WGS) entry which is preliminary data.</text>
</comment>
<reference evidence="2" key="1">
    <citation type="journal article" date="2022" name="Int. J. Mol. Sci.">
        <title>Draft Genome of Tanacetum Coccineum: Genomic Comparison of Closely Related Tanacetum-Family Plants.</title>
        <authorList>
            <person name="Yamashiro T."/>
            <person name="Shiraishi A."/>
            <person name="Nakayama K."/>
            <person name="Satake H."/>
        </authorList>
    </citation>
    <scope>NUCLEOTIDE SEQUENCE</scope>
</reference>
<evidence type="ECO:0000313" key="3">
    <source>
        <dbReference type="Proteomes" id="UP001151760"/>
    </source>
</evidence>
<sequence>MKISLLLWCEDDKLITKMNKKDSSKEEEIKKESKVEVKEEDKGEEDTRKRKHAPDEDKGRDMNILDQKFPIIDWKTENHALNTV</sequence>
<evidence type="ECO:0000256" key="1">
    <source>
        <dbReference type="SAM" id="MobiDB-lite"/>
    </source>
</evidence>
<gene>
    <name evidence="2" type="ORF">Tco_1057292</name>
</gene>
<feature type="region of interest" description="Disordered" evidence="1">
    <location>
        <begin position="19"/>
        <end position="64"/>
    </location>
</feature>
<feature type="compositionally biased region" description="Basic and acidic residues" evidence="1">
    <location>
        <begin position="19"/>
        <end position="63"/>
    </location>
</feature>
<proteinExistence type="predicted"/>
<organism evidence="2 3">
    <name type="scientific">Tanacetum coccineum</name>
    <dbReference type="NCBI Taxonomy" id="301880"/>
    <lineage>
        <taxon>Eukaryota</taxon>
        <taxon>Viridiplantae</taxon>
        <taxon>Streptophyta</taxon>
        <taxon>Embryophyta</taxon>
        <taxon>Tracheophyta</taxon>
        <taxon>Spermatophyta</taxon>
        <taxon>Magnoliopsida</taxon>
        <taxon>eudicotyledons</taxon>
        <taxon>Gunneridae</taxon>
        <taxon>Pentapetalae</taxon>
        <taxon>asterids</taxon>
        <taxon>campanulids</taxon>
        <taxon>Asterales</taxon>
        <taxon>Asteraceae</taxon>
        <taxon>Asteroideae</taxon>
        <taxon>Anthemideae</taxon>
        <taxon>Anthemidinae</taxon>
        <taxon>Tanacetum</taxon>
    </lineage>
</organism>
<protein>
    <submittedName>
        <fullName evidence="2">Uncharacterized protein</fullName>
    </submittedName>
</protein>